<protein>
    <submittedName>
        <fullName evidence="6">3,5 exoribonuclease Csl4</fullName>
    </submittedName>
</protein>
<dbReference type="InterPro" id="IPR039771">
    <property type="entry name" value="Csl4"/>
</dbReference>
<feature type="transmembrane region" description="Helical" evidence="4">
    <location>
        <begin position="180"/>
        <end position="197"/>
    </location>
</feature>
<comment type="caution">
    <text evidence="6">The sequence shown here is derived from an EMBL/GenBank/DDBJ whole genome shotgun (WGS) entry which is preliminary data.</text>
</comment>
<evidence type="ECO:0000313" key="6">
    <source>
        <dbReference type="EMBL" id="GFE53647.1"/>
    </source>
</evidence>
<sequence>MNRAVLPGECLGAVATRSGDENVYKRSAKVYSSVMGTVVTSNRPEEAVTVDVRHPGSIIPSVGSIVVAQVAKITHQQAECCIVCIGEKPVPEGIKGVITAGNIHLSKTVEAKVFECFQPGDFVRAKVISTSDAKQVMLSTAQKELGVIHIPDVGVVLVAVVEVVVLVALLLVVAVLSASVVLLASFLVFFTAVFICIKEAHDVLSDPEQRRRYDTDLLNNKGYAQVSLDITHRGGPQTIRKPVVSRSSGYEYSQAHDDERWERYRRYVNGERADHDGDRYMTAKTICALCVSVASVVGLTIFADDVFNRFHDINTEDDDCRVDSRNETIVKAYYNPVSGRWERLIEPFVAPSPSDFLRHYVETEELDPKELKEVLPKREFVILEKAGLTPCQTPSATLSINSALLRDAPDRDRCLETLLGLYATLACHRSSPAESHIYRPGAGGPAVAYVCRDVCKQLWKACSPRATFAFADILADEESGTICKNVTLRQSEVQIRQAKDGNCIGKIVELSASDIAEINWLLGGKVCYILCWRSIGNSSSSRDIVSTTGYISTSAGIGIILIIALLAAGTVFTKLGYAERRRRDYDRLLREKESDQFLELNVNLY</sequence>
<keyword evidence="7" id="KW-1185">Reference proteome</keyword>
<dbReference type="PANTHER" id="PTHR12686:SF8">
    <property type="entry name" value="EXOSOME COMPLEX COMPONENT CSL4"/>
    <property type="match status" value="1"/>
</dbReference>
<keyword evidence="4" id="KW-0472">Membrane</keyword>
<evidence type="ECO:0000259" key="5">
    <source>
        <dbReference type="PROSITE" id="PS50126"/>
    </source>
</evidence>
<dbReference type="EMBL" id="BLIY01000007">
    <property type="protein sequence ID" value="GFE53647.1"/>
    <property type="molecule type" value="Genomic_DNA"/>
</dbReference>
<dbReference type="Proteomes" id="UP001057455">
    <property type="component" value="Unassembled WGS sequence"/>
</dbReference>
<dbReference type="SUPFAM" id="SSF50249">
    <property type="entry name" value="Nucleic acid-binding proteins"/>
    <property type="match status" value="1"/>
</dbReference>
<comment type="subcellular location">
    <subcellularLocation>
        <location evidence="1">Nucleus</location>
        <location evidence="1">Nucleolus</location>
    </subcellularLocation>
</comment>
<proteinExistence type="predicted"/>
<keyword evidence="4" id="KW-1133">Transmembrane helix</keyword>
<reference evidence="6" key="1">
    <citation type="submission" date="2019-12" db="EMBL/GenBank/DDBJ databases">
        <title>Genome sequence of Babesia ovis.</title>
        <authorList>
            <person name="Yamagishi J."/>
            <person name="Sevinc F."/>
            <person name="Xuan X."/>
        </authorList>
    </citation>
    <scope>NUCLEOTIDE SEQUENCE</scope>
    <source>
        <strain evidence="6">Selcuk</strain>
    </source>
</reference>
<dbReference type="GO" id="GO:0000176">
    <property type="term" value="C:nuclear exosome (RNase complex)"/>
    <property type="evidence" value="ECO:0007669"/>
    <property type="project" value="TreeGrafter"/>
</dbReference>
<accession>A0A9W5T999</accession>
<name>A0A9W5T999_BABOV</name>
<dbReference type="AlphaFoldDB" id="A0A9W5T999"/>
<organism evidence="6 7">
    <name type="scientific">Babesia ovis</name>
    <dbReference type="NCBI Taxonomy" id="5869"/>
    <lineage>
        <taxon>Eukaryota</taxon>
        <taxon>Sar</taxon>
        <taxon>Alveolata</taxon>
        <taxon>Apicomplexa</taxon>
        <taxon>Aconoidasida</taxon>
        <taxon>Piroplasmida</taxon>
        <taxon>Babesiidae</taxon>
        <taxon>Babesia</taxon>
    </lineage>
</organism>
<dbReference type="GO" id="GO:0003723">
    <property type="term" value="F:RNA binding"/>
    <property type="evidence" value="ECO:0007669"/>
    <property type="project" value="InterPro"/>
</dbReference>
<dbReference type="GO" id="GO:0005737">
    <property type="term" value="C:cytoplasm"/>
    <property type="evidence" value="ECO:0007669"/>
    <property type="project" value="TreeGrafter"/>
</dbReference>
<dbReference type="InterPro" id="IPR012340">
    <property type="entry name" value="NA-bd_OB-fold"/>
</dbReference>
<keyword evidence="4" id="KW-0812">Transmembrane</keyword>
<dbReference type="GO" id="GO:0006396">
    <property type="term" value="P:RNA processing"/>
    <property type="evidence" value="ECO:0007669"/>
    <property type="project" value="InterPro"/>
</dbReference>
<evidence type="ECO:0000256" key="2">
    <source>
        <dbReference type="ARBA" id="ARBA00022490"/>
    </source>
</evidence>
<dbReference type="GO" id="GO:0005730">
    <property type="term" value="C:nucleolus"/>
    <property type="evidence" value="ECO:0007669"/>
    <property type="project" value="UniProtKB-SubCell"/>
</dbReference>
<evidence type="ECO:0000256" key="3">
    <source>
        <dbReference type="ARBA" id="ARBA00022835"/>
    </source>
</evidence>
<dbReference type="PROSITE" id="PS00636">
    <property type="entry name" value="DNAJ_1"/>
    <property type="match status" value="1"/>
</dbReference>
<feature type="transmembrane region" description="Helical" evidence="4">
    <location>
        <begin position="153"/>
        <end position="174"/>
    </location>
</feature>
<dbReference type="Gene3D" id="2.40.50.140">
    <property type="entry name" value="Nucleic acid-binding proteins"/>
    <property type="match status" value="1"/>
</dbReference>
<feature type="domain" description="S1 motif" evidence="5">
    <location>
        <begin position="63"/>
        <end position="141"/>
    </location>
</feature>
<dbReference type="Gene3D" id="2.40.50.100">
    <property type="match status" value="1"/>
</dbReference>
<keyword evidence="2" id="KW-0963">Cytoplasm</keyword>
<evidence type="ECO:0000256" key="4">
    <source>
        <dbReference type="SAM" id="Phobius"/>
    </source>
</evidence>
<feature type="transmembrane region" description="Helical" evidence="4">
    <location>
        <begin position="550"/>
        <end position="573"/>
    </location>
</feature>
<dbReference type="InterPro" id="IPR019495">
    <property type="entry name" value="EXOSC1_C"/>
</dbReference>
<evidence type="ECO:0000313" key="7">
    <source>
        <dbReference type="Proteomes" id="UP001057455"/>
    </source>
</evidence>
<dbReference type="Pfam" id="PF10447">
    <property type="entry name" value="EXOSC1"/>
    <property type="match status" value="1"/>
</dbReference>
<dbReference type="InterPro" id="IPR018253">
    <property type="entry name" value="DnaJ_domain_CS"/>
</dbReference>
<keyword evidence="3" id="KW-0271">Exosome</keyword>
<dbReference type="SUPFAM" id="SSF46565">
    <property type="entry name" value="Chaperone J-domain"/>
    <property type="match status" value="1"/>
</dbReference>
<evidence type="ECO:0000256" key="1">
    <source>
        <dbReference type="ARBA" id="ARBA00004604"/>
    </source>
</evidence>
<dbReference type="PANTHER" id="PTHR12686">
    <property type="entry name" value="3'-5' EXORIBONUCLEASE CSL4-RELATED"/>
    <property type="match status" value="1"/>
</dbReference>
<dbReference type="PROSITE" id="PS50126">
    <property type="entry name" value="S1"/>
    <property type="match status" value="1"/>
</dbReference>
<feature type="transmembrane region" description="Helical" evidence="4">
    <location>
        <begin position="285"/>
        <end position="303"/>
    </location>
</feature>
<dbReference type="InterPro" id="IPR003029">
    <property type="entry name" value="S1_domain"/>
</dbReference>
<dbReference type="InterPro" id="IPR036869">
    <property type="entry name" value="J_dom_sf"/>
</dbReference>
<dbReference type="OrthoDB" id="10250354at2759"/>
<gene>
    <name evidence="6" type="ORF">BaOVIS_010510</name>
</gene>